<dbReference type="FunFam" id="3.30.420.10:FF:000002">
    <property type="entry name" value="Crossover junction endodeoxyribonuclease RuvC"/>
    <property type="match status" value="1"/>
</dbReference>
<keyword evidence="2 13" id="KW-0963">Cytoplasm</keyword>
<evidence type="ECO:0000256" key="13">
    <source>
        <dbReference type="HAMAP-Rule" id="MF_00034"/>
    </source>
</evidence>
<dbReference type="SUPFAM" id="SSF53098">
    <property type="entry name" value="Ribonuclease H-like"/>
    <property type="match status" value="1"/>
</dbReference>
<name>A0A7X9UCP5_9ACTN</name>
<keyword evidence="3 13" id="KW-0540">Nuclease</keyword>
<keyword evidence="6 13" id="KW-0227">DNA damage</keyword>
<proteinExistence type="inferred from homology"/>
<dbReference type="GeneID" id="98651006"/>
<keyword evidence="11 13" id="KW-0234">DNA repair</keyword>
<dbReference type="PANTHER" id="PTHR30194:SF3">
    <property type="entry name" value="CROSSOVER JUNCTION ENDODEOXYRIBONUCLEASE RUVC"/>
    <property type="match status" value="1"/>
</dbReference>
<dbReference type="GO" id="GO:0003677">
    <property type="term" value="F:DNA binding"/>
    <property type="evidence" value="ECO:0007669"/>
    <property type="project" value="UniProtKB-KW"/>
</dbReference>
<evidence type="ECO:0000256" key="4">
    <source>
        <dbReference type="ARBA" id="ARBA00022723"/>
    </source>
</evidence>
<evidence type="ECO:0000256" key="8">
    <source>
        <dbReference type="ARBA" id="ARBA00022842"/>
    </source>
</evidence>
<feature type="active site" evidence="13">
    <location>
        <position position="7"/>
    </location>
</feature>
<dbReference type="EMBL" id="JABBCP010000005">
    <property type="protein sequence ID" value="NMF56091.1"/>
    <property type="molecule type" value="Genomic_DNA"/>
</dbReference>
<comment type="subcellular location">
    <subcellularLocation>
        <location evidence="13">Cytoplasm</location>
    </subcellularLocation>
</comment>
<evidence type="ECO:0000256" key="14">
    <source>
        <dbReference type="NCBIfam" id="TIGR00228"/>
    </source>
</evidence>
<evidence type="ECO:0000256" key="6">
    <source>
        <dbReference type="ARBA" id="ARBA00022763"/>
    </source>
</evidence>
<dbReference type="PRINTS" id="PR00696">
    <property type="entry name" value="RSOLVASERUVC"/>
</dbReference>
<dbReference type="GO" id="GO:0006310">
    <property type="term" value="P:DNA recombination"/>
    <property type="evidence" value="ECO:0007669"/>
    <property type="project" value="UniProtKB-UniRule"/>
</dbReference>
<comment type="similarity">
    <text evidence="1 13">Belongs to the RuvC family.</text>
</comment>
<keyword evidence="8 13" id="KW-0460">Magnesium</keyword>
<sequence>MIILGIDPGLAHTGWGIVEERGGDVRCRAYGCIETAAGNDLAVRLRHIADDLSAVVERYHPQEACIESVYFGVNVRSAIPTAHARGAALVAVSLCGVEVGEYTPMQIKQSVVGTGAADKGQVTYMVRNLLHLDHDPKPDHAADALACAICHAHLRHTDAVTRGEFVQKRGNGYS</sequence>
<dbReference type="HAMAP" id="MF_00034">
    <property type="entry name" value="RuvC"/>
    <property type="match status" value="1"/>
</dbReference>
<feature type="binding site" evidence="13">
    <location>
        <position position="7"/>
    </location>
    <ligand>
        <name>Mg(2+)</name>
        <dbReference type="ChEBI" id="CHEBI:18420"/>
        <label>1</label>
    </ligand>
</feature>
<evidence type="ECO:0000256" key="10">
    <source>
        <dbReference type="ARBA" id="ARBA00023172"/>
    </source>
</evidence>
<gene>
    <name evidence="13 15" type="primary">ruvC</name>
    <name evidence="15" type="ORF">HF320_07095</name>
</gene>
<dbReference type="CDD" id="cd16962">
    <property type="entry name" value="RuvC"/>
    <property type="match status" value="1"/>
</dbReference>
<dbReference type="InterPro" id="IPR012337">
    <property type="entry name" value="RNaseH-like_sf"/>
</dbReference>
<dbReference type="Pfam" id="PF02075">
    <property type="entry name" value="RuvC"/>
    <property type="match status" value="1"/>
</dbReference>
<keyword evidence="9 13" id="KW-0238">DNA-binding</keyword>
<dbReference type="GO" id="GO:0006281">
    <property type="term" value="P:DNA repair"/>
    <property type="evidence" value="ECO:0007669"/>
    <property type="project" value="UniProtKB-UniRule"/>
</dbReference>
<keyword evidence="16" id="KW-1185">Reference proteome</keyword>
<dbReference type="NCBIfam" id="NF000711">
    <property type="entry name" value="PRK00039.2-1"/>
    <property type="match status" value="1"/>
</dbReference>
<evidence type="ECO:0000256" key="11">
    <source>
        <dbReference type="ARBA" id="ARBA00023204"/>
    </source>
</evidence>
<comment type="function">
    <text evidence="13">The RuvA-RuvB-RuvC complex processes Holliday junction (HJ) DNA during genetic recombination and DNA repair. Endonuclease that resolves HJ intermediates. Cleaves cruciform DNA by making single-stranded nicks across the HJ at symmetrical positions within the homologous arms, yielding a 5'-phosphate and a 3'-hydroxyl group; requires a central core of homology in the junction. The consensus cleavage sequence is 5'-(A/T)TT(C/G)-3'. Cleavage occurs on the 3'-side of the TT dinucleotide at the point of strand exchange. HJ branch migration catalyzed by RuvA-RuvB allows RuvC to scan DNA until it finds its consensus sequence, where it cleaves and resolves the cruciform DNA.</text>
</comment>
<dbReference type="GO" id="GO:0008821">
    <property type="term" value="F:crossover junction DNA endonuclease activity"/>
    <property type="evidence" value="ECO:0007669"/>
    <property type="project" value="UniProtKB-UniRule"/>
</dbReference>
<dbReference type="Gene3D" id="3.30.420.10">
    <property type="entry name" value="Ribonuclease H-like superfamily/Ribonuclease H"/>
    <property type="match status" value="1"/>
</dbReference>
<reference evidence="15 16" key="1">
    <citation type="submission" date="2020-04" db="EMBL/GenBank/DDBJ databases">
        <title>Collinsella sp. KGMB02528 nov., an anaerobic actinobacterium isolated from human feces.</title>
        <authorList>
            <person name="Han K.-I."/>
            <person name="Eom M.K."/>
            <person name="Kim J.-S."/>
            <person name="Lee K.C."/>
            <person name="Suh M.K."/>
            <person name="Park S.-H."/>
            <person name="Lee J.H."/>
            <person name="Kang S.W."/>
            <person name="Park J.-E."/>
            <person name="Oh B.S."/>
            <person name="Yu S.Y."/>
            <person name="Choi S.-H."/>
            <person name="Lee D.H."/>
            <person name="Yoon H."/>
            <person name="Kim B.-Y."/>
            <person name="Lee J.H."/>
            <person name="Lee J.-S."/>
        </authorList>
    </citation>
    <scope>NUCLEOTIDE SEQUENCE [LARGE SCALE GENOMIC DNA]</scope>
    <source>
        <strain evidence="15 16">KGMB02528</strain>
    </source>
</reference>
<dbReference type="InterPro" id="IPR036397">
    <property type="entry name" value="RNaseH_sf"/>
</dbReference>
<comment type="catalytic activity">
    <reaction evidence="12 13">
        <text>Endonucleolytic cleavage at a junction such as a reciprocal single-stranded crossover between two homologous DNA duplexes (Holliday junction).</text>
        <dbReference type="EC" id="3.1.21.10"/>
    </reaction>
</comment>
<dbReference type="PANTHER" id="PTHR30194">
    <property type="entry name" value="CROSSOVER JUNCTION ENDODEOXYRIBONUCLEASE RUVC"/>
    <property type="match status" value="1"/>
</dbReference>
<dbReference type="InterPro" id="IPR002176">
    <property type="entry name" value="X-over_junc_endoDNase_RuvC"/>
</dbReference>
<comment type="subunit">
    <text evidence="13">Homodimer which binds Holliday junction (HJ) DNA. The HJ becomes 2-fold symmetrical on binding to RuvC with unstacked arms; it has a different conformation from HJ DNA in complex with RuvA. In the full resolvosome a probable DNA-RuvA(4)-RuvB(12)-RuvC(2) complex forms which resolves the HJ.</text>
</comment>
<evidence type="ECO:0000256" key="9">
    <source>
        <dbReference type="ARBA" id="ARBA00023125"/>
    </source>
</evidence>
<dbReference type="GO" id="GO:0000287">
    <property type="term" value="F:magnesium ion binding"/>
    <property type="evidence" value="ECO:0007669"/>
    <property type="project" value="UniProtKB-UniRule"/>
</dbReference>
<evidence type="ECO:0000313" key="15">
    <source>
        <dbReference type="EMBL" id="NMF56091.1"/>
    </source>
</evidence>
<evidence type="ECO:0000256" key="7">
    <source>
        <dbReference type="ARBA" id="ARBA00022801"/>
    </source>
</evidence>
<keyword evidence="4 13" id="KW-0479">Metal-binding</keyword>
<keyword evidence="7 13" id="KW-0378">Hydrolase</keyword>
<feature type="binding site" evidence="13">
    <location>
        <position position="67"/>
    </location>
    <ligand>
        <name>Mg(2+)</name>
        <dbReference type="ChEBI" id="CHEBI:18420"/>
        <label>2</label>
    </ligand>
</feature>
<dbReference type="RefSeq" id="WP_022386421.1">
    <property type="nucleotide sequence ID" value="NZ_JABBCP010000005.1"/>
</dbReference>
<dbReference type="GO" id="GO:0048476">
    <property type="term" value="C:Holliday junction resolvase complex"/>
    <property type="evidence" value="ECO:0007669"/>
    <property type="project" value="UniProtKB-UniRule"/>
</dbReference>
<accession>A0A7X9UCP5</accession>
<feature type="active site" evidence="13">
    <location>
        <position position="67"/>
    </location>
</feature>
<evidence type="ECO:0000256" key="5">
    <source>
        <dbReference type="ARBA" id="ARBA00022759"/>
    </source>
</evidence>
<feature type="active site" evidence="13">
    <location>
        <position position="140"/>
    </location>
</feature>
<evidence type="ECO:0000313" key="16">
    <source>
        <dbReference type="Proteomes" id="UP000546970"/>
    </source>
</evidence>
<keyword evidence="10 13" id="KW-0233">DNA recombination</keyword>
<comment type="cofactor">
    <cofactor evidence="13">
        <name>Mg(2+)</name>
        <dbReference type="ChEBI" id="CHEBI:18420"/>
    </cofactor>
    <text evidence="13">Binds 2 Mg(2+) ion per subunit.</text>
</comment>
<dbReference type="GO" id="GO:0005737">
    <property type="term" value="C:cytoplasm"/>
    <property type="evidence" value="ECO:0007669"/>
    <property type="project" value="UniProtKB-SubCell"/>
</dbReference>
<feature type="binding site" evidence="13">
    <location>
        <position position="140"/>
    </location>
    <ligand>
        <name>Mg(2+)</name>
        <dbReference type="ChEBI" id="CHEBI:18420"/>
        <label>1</label>
    </ligand>
</feature>
<evidence type="ECO:0000256" key="12">
    <source>
        <dbReference type="ARBA" id="ARBA00029354"/>
    </source>
</evidence>
<organism evidence="15 16">
    <name type="scientific">Collinsella acetigenes</name>
    <dbReference type="NCBI Taxonomy" id="2713419"/>
    <lineage>
        <taxon>Bacteria</taxon>
        <taxon>Bacillati</taxon>
        <taxon>Actinomycetota</taxon>
        <taxon>Coriobacteriia</taxon>
        <taxon>Coriobacteriales</taxon>
        <taxon>Coriobacteriaceae</taxon>
        <taxon>Collinsella</taxon>
    </lineage>
</organism>
<dbReference type="EC" id="3.1.21.10" evidence="13 14"/>
<protein>
    <recommendedName>
        <fullName evidence="13 14">Crossover junction endodeoxyribonuclease RuvC</fullName>
        <ecNumber evidence="13 14">3.1.21.10</ecNumber>
    </recommendedName>
    <alternativeName>
        <fullName evidence="13">Holliday junction nuclease RuvC</fullName>
    </alternativeName>
    <alternativeName>
        <fullName evidence="13">Holliday junction resolvase RuvC</fullName>
    </alternativeName>
</protein>
<evidence type="ECO:0000256" key="2">
    <source>
        <dbReference type="ARBA" id="ARBA00022490"/>
    </source>
</evidence>
<comment type="caution">
    <text evidence="15">The sequence shown here is derived from an EMBL/GenBank/DDBJ whole genome shotgun (WGS) entry which is preliminary data.</text>
</comment>
<dbReference type="NCBIfam" id="TIGR00228">
    <property type="entry name" value="ruvC"/>
    <property type="match status" value="1"/>
</dbReference>
<evidence type="ECO:0000256" key="1">
    <source>
        <dbReference type="ARBA" id="ARBA00009518"/>
    </source>
</evidence>
<dbReference type="AlphaFoldDB" id="A0A7X9UCP5"/>
<keyword evidence="5 13" id="KW-0255">Endonuclease</keyword>
<dbReference type="Proteomes" id="UP000546970">
    <property type="component" value="Unassembled WGS sequence"/>
</dbReference>
<evidence type="ECO:0000256" key="3">
    <source>
        <dbReference type="ARBA" id="ARBA00022722"/>
    </source>
</evidence>